<comment type="caution">
    <text evidence="1">The sequence shown here is derived from an EMBL/GenBank/DDBJ whole genome shotgun (WGS) entry which is preliminary data.</text>
</comment>
<gene>
    <name evidence="1" type="ORF">AAF712_009419</name>
</gene>
<accession>A0ABR2ZRH5</accession>
<name>A0ABR2ZRH5_9AGAR</name>
<dbReference type="EMBL" id="JBBXMP010000075">
    <property type="protein sequence ID" value="KAL0063727.1"/>
    <property type="molecule type" value="Genomic_DNA"/>
</dbReference>
<sequence length="229" mass="26449">MDGWTNRIPYPFVVVIAHWIHAIPIKDPKLWEQLGINFTLRLRSDLISFHGLPASHTGKHLTTSFFHVLNRLNLLKKIGYIMFDNVANNISIVAELETKFLDECVPTAFTADQNHIRYCLIDFILKCKYTDIKPLVAAELALAEQVKEVPRALSTDKTPTLCDYLPNVHQVITRWTAQQNLYPHLCNAIQQGIDKMQKYQDRVSTVDIYSLALILHPNQKMKWFIKHNS</sequence>
<dbReference type="Proteomes" id="UP001437256">
    <property type="component" value="Unassembled WGS sequence"/>
</dbReference>
<protein>
    <submittedName>
        <fullName evidence="1">Uncharacterized protein</fullName>
    </submittedName>
</protein>
<keyword evidence="2" id="KW-1185">Reference proteome</keyword>
<proteinExistence type="predicted"/>
<evidence type="ECO:0000313" key="1">
    <source>
        <dbReference type="EMBL" id="KAL0063727.1"/>
    </source>
</evidence>
<evidence type="ECO:0000313" key="2">
    <source>
        <dbReference type="Proteomes" id="UP001437256"/>
    </source>
</evidence>
<organism evidence="1 2">
    <name type="scientific">Marasmius tenuissimus</name>
    <dbReference type="NCBI Taxonomy" id="585030"/>
    <lineage>
        <taxon>Eukaryota</taxon>
        <taxon>Fungi</taxon>
        <taxon>Dikarya</taxon>
        <taxon>Basidiomycota</taxon>
        <taxon>Agaricomycotina</taxon>
        <taxon>Agaricomycetes</taxon>
        <taxon>Agaricomycetidae</taxon>
        <taxon>Agaricales</taxon>
        <taxon>Marasmiineae</taxon>
        <taxon>Marasmiaceae</taxon>
        <taxon>Marasmius</taxon>
    </lineage>
</organism>
<dbReference type="InterPro" id="IPR012337">
    <property type="entry name" value="RNaseH-like_sf"/>
</dbReference>
<reference evidence="1 2" key="1">
    <citation type="submission" date="2024-05" db="EMBL/GenBank/DDBJ databases">
        <title>A draft genome resource for the thread blight pathogen Marasmius tenuissimus strain MS-2.</title>
        <authorList>
            <person name="Yulfo-Soto G.E."/>
            <person name="Baruah I.K."/>
            <person name="Amoako-Attah I."/>
            <person name="Bukari Y."/>
            <person name="Meinhardt L.W."/>
            <person name="Bailey B.A."/>
            <person name="Cohen S.P."/>
        </authorList>
    </citation>
    <scope>NUCLEOTIDE SEQUENCE [LARGE SCALE GENOMIC DNA]</scope>
    <source>
        <strain evidence="1 2">MS-2</strain>
    </source>
</reference>
<dbReference type="SUPFAM" id="SSF53098">
    <property type="entry name" value="Ribonuclease H-like"/>
    <property type="match status" value="1"/>
</dbReference>